<protein>
    <submittedName>
        <fullName evidence="1">Uncharacterized protein</fullName>
    </submittedName>
</protein>
<gene>
    <name evidence="1" type="ORF">S03H2_45064</name>
</gene>
<sequence length="77" mass="8545">MFGGDVVFSRFRAAATVDLQGVMRRHMQDQLGKDDKVTQAEKTDDEINEIVAGWKPGLAKPKKSPADKLKDLLANMD</sequence>
<reference evidence="1" key="1">
    <citation type="journal article" date="2014" name="Front. Microbiol.">
        <title>High frequency of phylogenetically diverse reductive dehalogenase-homologous genes in deep subseafloor sedimentary metagenomes.</title>
        <authorList>
            <person name="Kawai M."/>
            <person name="Futagami T."/>
            <person name="Toyoda A."/>
            <person name="Takaki Y."/>
            <person name="Nishi S."/>
            <person name="Hori S."/>
            <person name="Arai W."/>
            <person name="Tsubouchi T."/>
            <person name="Morono Y."/>
            <person name="Uchiyama I."/>
            <person name="Ito T."/>
            <person name="Fujiyama A."/>
            <person name="Inagaki F."/>
            <person name="Takami H."/>
        </authorList>
    </citation>
    <scope>NUCLEOTIDE SEQUENCE</scope>
    <source>
        <strain evidence="1">Expedition CK06-06</strain>
    </source>
</reference>
<dbReference type="EMBL" id="BARU01028212">
    <property type="protein sequence ID" value="GAH68028.1"/>
    <property type="molecule type" value="Genomic_DNA"/>
</dbReference>
<name>X1JE55_9ZZZZ</name>
<comment type="caution">
    <text evidence="1">The sequence shown here is derived from an EMBL/GenBank/DDBJ whole genome shotgun (WGS) entry which is preliminary data.</text>
</comment>
<feature type="non-terminal residue" evidence="1">
    <location>
        <position position="77"/>
    </location>
</feature>
<accession>X1JE55</accession>
<proteinExistence type="predicted"/>
<dbReference type="AlphaFoldDB" id="X1JE55"/>
<evidence type="ECO:0000313" key="1">
    <source>
        <dbReference type="EMBL" id="GAH68028.1"/>
    </source>
</evidence>
<organism evidence="1">
    <name type="scientific">marine sediment metagenome</name>
    <dbReference type="NCBI Taxonomy" id="412755"/>
    <lineage>
        <taxon>unclassified sequences</taxon>
        <taxon>metagenomes</taxon>
        <taxon>ecological metagenomes</taxon>
    </lineage>
</organism>